<dbReference type="EMBL" id="JACHJV010000001">
    <property type="protein sequence ID" value="MBB4921981.1"/>
    <property type="molecule type" value="Genomic_DNA"/>
</dbReference>
<feature type="signal peptide" evidence="1">
    <location>
        <begin position="1"/>
        <end position="20"/>
    </location>
</feature>
<accession>A0A7W7QY51</accession>
<feature type="chain" id="PRO_5038875159" evidence="1">
    <location>
        <begin position="21"/>
        <end position="109"/>
    </location>
</feature>
<evidence type="ECO:0000256" key="1">
    <source>
        <dbReference type="SAM" id="SignalP"/>
    </source>
</evidence>
<evidence type="ECO:0000313" key="3">
    <source>
        <dbReference type="Proteomes" id="UP000540506"/>
    </source>
</evidence>
<evidence type="ECO:0000313" key="2">
    <source>
        <dbReference type="EMBL" id="MBB4921981.1"/>
    </source>
</evidence>
<reference evidence="2 3" key="1">
    <citation type="submission" date="2020-08" db="EMBL/GenBank/DDBJ databases">
        <title>Sequencing the genomes of 1000 actinobacteria strains.</title>
        <authorList>
            <person name="Klenk H.-P."/>
        </authorList>
    </citation>
    <scope>NUCLEOTIDE SEQUENCE [LARGE SCALE GENOMIC DNA]</scope>
    <source>
        <strain evidence="2 3">DSM 41654</strain>
    </source>
</reference>
<name>A0A7W7QY51_KITKI</name>
<dbReference type="AlphaFoldDB" id="A0A7W7QY51"/>
<organism evidence="2 3">
    <name type="scientific">Kitasatospora kifunensis</name>
    <name type="common">Streptomyces kifunensis</name>
    <dbReference type="NCBI Taxonomy" id="58351"/>
    <lineage>
        <taxon>Bacteria</taxon>
        <taxon>Bacillati</taxon>
        <taxon>Actinomycetota</taxon>
        <taxon>Actinomycetes</taxon>
        <taxon>Kitasatosporales</taxon>
        <taxon>Streptomycetaceae</taxon>
        <taxon>Kitasatospora</taxon>
    </lineage>
</organism>
<keyword evidence="3" id="KW-1185">Reference proteome</keyword>
<keyword evidence="1" id="KW-0732">Signal</keyword>
<gene>
    <name evidence="2" type="ORF">FHR34_000974</name>
</gene>
<sequence length="109" mass="11296">MKRPRVWQCLAALLTVSAPAASPAAASVLITDQPPAPRHSAATTPIKPVIACTALTGRDFPSMRATVTSAEVVTENLGGKAVQVCDALAPVIPANGSLNGDYRYVGSYY</sequence>
<dbReference type="RefSeq" id="WP_184934230.1">
    <property type="nucleotide sequence ID" value="NZ_JACHJV010000001.1"/>
</dbReference>
<comment type="caution">
    <text evidence="2">The sequence shown here is derived from an EMBL/GenBank/DDBJ whole genome shotgun (WGS) entry which is preliminary data.</text>
</comment>
<dbReference type="Proteomes" id="UP000540506">
    <property type="component" value="Unassembled WGS sequence"/>
</dbReference>
<proteinExistence type="predicted"/>
<protein>
    <submittedName>
        <fullName evidence="2">Uncharacterized protein</fullName>
    </submittedName>
</protein>